<dbReference type="PANTHER" id="PTHR33121:SF70">
    <property type="entry name" value="SIGNALING PROTEIN YKOW"/>
    <property type="match status" value="1"/>
</dbReference>
<dbReference type="Gene3D" id="3.20.20.450">
    <property type="entry name" value="EAL domain"/>
    <property type="match status" value="1"/>
</dbReference>
<dbReference type="FunFam" id="3.20.20.450:FF:000001">
    <property type="entry name" value="Cyclic di-GMP phosphodiesterase yahA"/>
    <property type="match status" value="1"/>
</dbReference>
<dbReference type="InterPro" id="IPR050706">
    <property type="entry name" value="Cyclic-di-GMP_PDE-like"/>
</dbReference>
<dbReference type="Pfam" id="PF00563">
    <property type="entry name" value="EAL"/>
    <property type="match status" value="1"/>
</dbReference>
<dbReference type="InterPro" id="IPR001633">
    <property type="entry name" value="EAL_dom"/>
</dbReference>
<dbReference type="SUPFAM" id="SSF55073">
    <property type="entry name" value="Nucleotide cyclase"/>
    <property type="match status" value="1"/>
</dbReference>
<dbReference type="PANTHER" id="PTHR33121">
    <property type="entry name" value="CYCLIC DI-GMP PHOSPHODIESTERASE PDEF"/>
    <property type="match status" value="1"/>
</dbReference>
<sequence>MAKSPTAKILIVDDQPENIRVLMSALQDDYAVIAATNGTKAAELAMKSPQPDLILLDVMMPDVSGYQLCEQLKSAAATHHIPIIFVTALSEAHDEAKGFEYGGADFIVKPANPAVVRARVKSHLTIRQLTQQLQAINDLLEQKVAQRTIELNQALNEVKSRTQALHRALYTHALTGLPSRASLIATLQALCDKPAAEKRPFVLMLMNLVRFSLINNSLGHEIGDQVLKEIGQRLNQLVATQDVLYQVGGDEFCILSFAPQTEDEILKYANTISETLGQVVHVDGYEIVVHACVGIVQGDDHYATSTEILRDADTALQKAKAEVIDGHYIFRADFHEAAMRRLDLESALNQALEKEEFVLFYQPIINLETRQVDGFEALIRWQRAGHGLVPPNVFIPCLEETGLIIPVGRWVMQTAIQQLALWQQQFGRLTMSVNLAAPQFSHPNLLQDIDAAVASVSLLEGTLKLEVTESGLLETQERILAKFNQIRDRGISISIDDFGTGYSSLSYLQQLPVDILKIDRCFVKDITETGDNSEIARAVISMGAALNMSIIAEGCETETQVNFLHQLGCQFCQGYFFSKPMSAPDATQWLQDTYPELALKR</sequence>
<dbReference type="AlphaFoldDB" id="A0A0C1Y7A1"/>
<reference evidence="1" key="2">
    <citation type="journal article" date="2015" name="Genome Announc.">
        <title>Draft Genome Sequence of Filamentous Marine Cyanobacterium Lyngbya confervoides Strain BDU141951.</title>
        <authorList>
            <person name="Chandrababunaidu M.M."/>
            <person name="Sen D."/>
            <person name="Tripathy S."/>
        </authorList>
    </citation>
    <scope>NUCLEOTIDE SEQUENCE</scope>
    <source>
        <strain evidence="1">BDU141951</strain>
    </source>
</reference>
<name>A0A0C1Y7A1_9CYAN</name>
<dbReference type="Pfam" id="PF00990">
    <property type="entry name" value="GGDEF"/>
    <property type="match status" value="1"/>
</dbReference>
<gene>
    <name evidence="1" type="ORF">QQ91_013755</name>
</gene>
<dbReference type="InterPro" id="IPR029787">
    <property type="entry name" value="Nucleotide_cyclase"/>
</dbReference>
<dbReference type="Gene3D" id="3.40.50.2300">
    <property type="match status" value="1"/>
</dbReference>
<dbReference type="GO" id="GO:0071111">
    <property type="term" value="F:cyclic-guanylate-specific phosphodiesterase activity"/>
    <property type="evidence" value="ECO:0007669"/>
    <property type="project" value="InterPro"/>
</dbReference>
<protein>
    <submittedName>
        <fullName evidence="1">EAL domain-containing protein</fullName>
    </submittedName>
</protein>
<proteinExistence type="predicted"/>
<dbReference type="CDD" id="cd01948">
    <property type="entry name" value="EAL"/>
    <property type="match status" value="1"/>
</dbReference>
<dbReference type="EMBL" id="JTHE02000003">
    <property type="protein sequence ID" value="NEV68175.1"/>
    <property type="molecule type" value="Genomic_DNA"/>
</dbReference>
<dbReference type="CDD" id="cd01949">
    <property type="entry name" value="GGDEF"/>
    <property type="match status" value="1"/>
</dbReference>
<dbReference type="Gene3D" id="3.30.70.270">
    <property type="match status" value="1"/>
</dbReference>
<accession>A0A0C1Y7A1</accession>
<dbReference type="NCBIfam" id="TIGR00254">
    <property type="entry name" value="GGDEF"/>
    <property type="match status" value="1"/>
</dbReference>
<dbReference type="InterPro" id="IPR043128">
    <property type="entry name" value="Rev_trsase/Diguanyl_cyclase"/>
</dbReference>
<dbReference type="SMART" id="SM00448">
    <property type="entry name" value="REC"/>
    <property type="match status" value="1"/>
</dbReference>
<dbReference type="PROSITE" id="PS50887">
    <property type="entry name" value="GGDEF"/>
    <property type="match status" value="1"/>
</dbReference>
<organism evidence="1">
    <name type="scientific">Lyngbya confervoides BDU141951</name>
    <dbReference type="NCBI Taxonomy" id="1574623"/>
    <lineage>
        <taxon>Bacteria</taxon>
        <taxon>Bacillati</taxon>
        <taxon>Cyanobacteriota</taxon>
        <taxon>Cyanophyceae</taxon>
        <taxon>Oscillatoriophycideae</taxon>
        <taxon>Oscillatoriales</taxon>
        <taxon>Microcoleaceae</taxon>
        <taxon>Lyngbya</taxon>
    </lineage>
</organism>
<comment type="caution">
    <text evidence="1">The sequence shown here is derived from an EMBL/GenBank/DDBJ whole genome shotgun (WGS) entry which is preliminary data.</text>
</comment>
<dbReference type="GO" id="GO:0000160">
    <property type="term" value="P:phosphorelay signal transduction system"/>
    <property type="evidence" value="ECO:0007669"/>
    <property type="project" value="InterPro"/>
</dbReference>
<dbReference type="PROSITE" id="PS50110">
    <property type="entry name" value="RESPONSE_REGULATORY"/>
    <property type="match status" value="1"/>
</dbReference>
<dbReference type="SUPFAM" id="SSF141868">
    <property type="entry name" value="EAL domain-like"/>
    <property type="match status" value="1"/>
</dbReference>
<dbReference type="InterPro" id="IPR035919">
    <property type="entry name" value="EAL_sf"/>
</dbReference>
<dbReference type="SMART" id="SM00267">
    <property type="entry name" value="GGDEF"/>
    <property type="match status" value="1"/>
</dbReference>
<dbReference type="SUPFAM" id="SSF52172">
    <property type="entry name" value="CheY-like"/>
    <property type="match status" value="1"/>
</dbReference>
<dbReference type="Pfam" id="PF00072">
    <property type="entry name" value="Response_reg"/>
    <property type="match status" value="1"/>
</dbReference>
<dbReference type="InterPro" id="IPR001789">
    <property type="entry name" value="Sig_transdc_resp-reg_receiver"/>
</dbReference>
<reference evidence="1" key="1">
    <citation type="submission" date="2014-11" db="EMBL/GenBank/DDBJ databases">
        <authorList>
            <person name="Malar M.C."/>
            <person name="Sen D."/>
            <person name="Tripathy S."/>
        </authorList>
    </citation>
    <scope>NUCLEOTIDE SEQUENCE</scope>
    <source>
        <strain evidence="1">BDU141951</strain>
    </source>
</reference>
<dbReference type="SMART" id="SM00052">
    <property type="entry name" value="EAL"/>
    <property type="match status" value="1"/>
</dbReference>
<dbReference type="InterPro" id="IPR000160">
    <property type="entry name" value="GGDEF_dom"/>
</dbReference>
<dbReference type="InterPro" id="IPR011006">
    <property type="entry name" value="CheY-like_superfamily"/>
</dbReference>
<dbReference type="PROSITE" id="PS50883">
    <property type="entry name" value="EAL"/>
    <property type="match status" value="1"/>
</dbReference>
<reference evidence="1" key="3">
    <citation type="submission" date="2020-02" db="EMBL/GenBank/DDBJ databases">
        <authorList>
            <person name="Sarangi A.N."/>
            <person name="Ghosh S."/>
            <person name="Mukherjee M."/>
            <person name="Tripathy S."/>
        </authorList>
    </citation>
    <scope>NUCLEOTIDE SEQUENCE</scope>
    <source>
        <strain evidence="1">BDU141951</strain>
    </source>
</reference>
<evidence type="ECO:0000313" key="1">
    <source>
        <dbReference type="EMBL" id="NEV68175.1"/>
    </source>
</evidence>